<name>A0A1F8DXL3_9BACT</name>
<gene>
    <name evidence="2" type="ORF">A2755_00310</name>
</gene>
<proteinExistence type="predicted"/>
<comment type="caution">
    <text evidence="2">The sequence shown here is derived from an EMBL/GenBank/DDBJ whole genome shotgun (WGS) entry which is preliminary data.</text>
</comment>
<keyword evidence="1" id="KW-0812">Transmembrane</keyword>
<dbReference type="AlphaFoldDB" id="A0A1F8DXL3"/>
<keyword evidence="1" id="KW-0472">Membrane</keyword>
<protein>
    <recommendedName>
        <fullName evidence="4">DUF916 domain-containing protein</fullName>
    </recommendedName>
</protein>
<accession>A0A1F8DXL3</accession>
<sequence length="303" mass="33760">MKRIIYIALIVGTLAVPMLTQALTVGPVKLEYSVQPGDTVRGEMIVQNEENIERTFYPSSERFIEVNGEKRFSKDENNLSSWFVMQSSITLKPTEQRVIPFTINIPSNADPGGHYAVIWWSTASPQESPGKQVSIVTRAGVLVYVRVAGDIVEDGSVAKFLVNGAHNFFASVPLELSIHFQNSGNVHLKPTGEFVLKNLFGSEKAKLAINPYGLQILPNTSKSLAAEWKAENSNPFGFYKISYDAVFGESEQVAQASRWIFIFSWSPFIWILIVLLAILFIPALIKKYNRWIIGKSGSSGLRE</sequence>
<reference evidence="2 3" key="1">
    <citation type="journal article" date="2016" name="Nat. Commun.">
        <title>Thousands of microbial genomes shed light on interconnected biogeochemical processes in an aquifer system.</title>
        <authorList>
            <person name="Anantharaman K."/>
            <person name="Brown C.T."/>
            <person name="Hug L.A."/>
            <person name="Sharon I."/>
            <person name="Castelle C.J."/>
            <person name="Probst A.J."/>
            <person name="Thomas B.C."/>
            <person name="Singh A."/>
            <person name="Wilkins M.J."/>
            <person name="Karaoz U."/>
            <person name="Brodie E.L."/>
            <person name="Williams K.H."/>
            <person name="Hubbard S.S."/>
            <person name="Banfield J.F."/>
        </authorList>
    </citation>
    <scope>NUCLEOTIDE SEQUENCE [LARGE SCALE GENOMIC DNA]</scope>
</reference>
<dbReference type="Proteomes" id="UP000177029">
    <property type="component" value="Unassembled WGS sequence"/>
</dbReference>
<evidence type="ECO:0000256" key="1">
    <source>
        <dbReference type="SAM" id="Phobius"/>
    </source>
</evidence>
<organism evidence="2 3">
    <name type="scientific">Candidatus Wolfebacteria bacterium RIFCSPHIGHO2_01_FULL_48_22</name>
    <dbReference type="NCBI Taxonomy" id="1802555"/>
    <lineage>
        <taxon>Bacteria</taxon>
        <taxon>Candidatus Wolfeibacteriota</taxon>
    </lineage>
</organism>
<keyword evidence="1" id="KW-1133">Transmembrane helix</keyword>
<evidence type="ECO:0000313" key="3">
    <source>
        <dbReference type="Proteomes" id="UP000177029"/>
    </source>
</evidence>
<dbReference type="EMBL" id="MGIP01000001">
    <property type="protein sequence ID" value="OGM92525.1"/>
    <property type="molecule type" value="Genomic_DNA"/>
</dbReference>
<evidence type="ECO:0008006" key="4">
    <source>
        <dbReference type="Google" id="ProtNLM"/>
    </source>
</evidence>
<evidence type="ECO:0000313" key="2">
    <source>
        <dbReference type="EMBL" id="OGM92525.1"/>
    </source>
</evidence>
<feature type="transmembrane region" description="Helical" evidence="1">
    <location>
        <begin position="259"/>
        <end position="285"/>
    </location>
</feature>
<dbReference type="STRING" id="1802555.A2755_00310"/>